<evidence type="ECO:0000313" key="3">
    <source>
        <dbReference type="Proteomes" id="UP000046680"/>
    </source>
</evidence>
<sequence>MHIGIGGDLRQMGDHDDLVGASQPRQPPPDLYRSPAADAGVDLVEHHRGASRLFSRSSQHHLQGQHHPGQFAAGCALGQRQHCHPPVCDETELDRIDAIGTGPGQFARRQGQGDGIAVVGQLCGHTDGEFGIGHRQGGQLRADLLGQPLGRLPPDRAEINCGLA</sequence>
<dbReference type="EMBL" id="CGCX01001547">
    <property type="protein sequence ID" value="CFR97105.1"/>
    <property type="molecule type" value="Genomic_DNA"/>
</dbReference>
<gene>
    <name evidence="2" type="ORF">ERS007657_03313</name>
</gene>
<protein>
    <submittedName>
        <fullName evidence="2">Uncharacterized protein</fullName>
    </submittedName>
</protein>
<evidence type="ECO:0000313" key="2">
    <source>
        <dbReference type="EMBL" id="CFR97105.1"/>
    </source>
</evidence>
<name>A0A654U4I4_MYCTX</name>
<dbReference type="Proteomes" id="UP000046680">
    <property type="component" value="Unassembled WGS sequence"/>
</dbReference>
<feature type="region of interest" description="Disordered" evidence="1">
    <location>
        <begin position="1"/>
        <end position="36"/>
    </location>
</feature>
<evidence type="ECO:0000256" key="1">
    <source>
        <dbReference type="SAM" id="MobiDB-lite"/>
    </source>
</evidence>
<accession>A0A654U4I4</accession>
<reference evidence="2 3" key="1">
    <citation type="submission" date="2015-03" db="EMBL/GenBank/DDBJ databases">
        <authorList>
            <consortium name="Pathogen Informatics"/>
        </authorList>
    </citation>
    <scope>NUCLEOTIDE SEQUENCE [LARGE SCALE GENOMIC DNA]</scope>
    <source>
        <strain evidence="2 3">C09601061</strain>
    </source>
</reference>
<proteinExistence type="predicted"/>
<organism evidence="2 3">
    <name type="scientific">Mycobacterium tuberculosis</name>
    <dbReference type="NCBI Taxonomy" id="1773"/>
    <lineage>
        <taxon>Bacteria</taxon>
        <taxon>Bacillati</taxon>
        <taxon>Actinomycetota</taxon>
        <taxon>Actinomycetes</taxon>
        <taxon>Mycobacteriales</taxon>
        <taxon>Mycobacteriaceae</taxon>
        <taxon>Mycobacterium</taxon>
        <taxon>Mycobacterium tuberculosis complex</taxon>
    </lineage>
</organism>
<dbReference type="AlphaFoldDB" id="A0A654U4I4"/>